<dbReference type="GO" id="GO:0051607">
    <property type="term" value="P:defense response to virus"/>
    <property type="evidence" value="ECO:0007669"/>
    <property type="project" value="UniProtKB-KW"/>
</dbReference>
<evidence type="ECO:0000256" key="3">
    <source>
        <dbReference type="ARBA" id="ARBA00022723"/>
    </source>
</evidence>
<keyword evidence="2" id="KW-0540">Nuclease</keyword>
<comment type="cofactor">
    <cofactor evidence="1">
        <name>Mg(2+)</name>
        <dbReference type="ChEBI" id="CHEBI:18420"/>
    </cofactor>
</comment>
<gene>
    <name evidence="8" type="primary">cas2_17</name>
    <name evidence="8" type="ORF">SDC9_70314</name>
</gene>
<name>A0A644Y6N8_9ZZZZ</name>
<protein>
    <submittedName>
        <fullName evidence="8">CRISPR-associated endoribonuclease Cas2</fullName>
        <ecNumber evidence="8">3.1.-.-</ecNumber>
    </submittedName>
</protein>
<evidence type="ECO:0000313" key="8">
    <source>
        <dbReference type="EMBL" id="MPM23837.1"/>
    </source>
</evidence>
<dbReference type="AlphaFoldDB" id="A0A644Y6N8"/>
<reference evidence="8" key="1">
    <citation type="submission" date="2019-08" db="EMBL/GenBank/DDBJ databases">
        <authorList>
            <person name="Kucharzyk K."/>
            <person name="Murdoch R.W."/>
            <person name="Higgins S."/>
            <person name="Loffler F."/>
        </authorList>
    </citation>
    <scope>NUCLEOTIDE SEQUENCE</scope>
</reference>
<dbReference type="NCBIfam" id="TIGR01573">
    <property type="entry name" value="cas2"/>
    <property type="match status" value="1"/>
</dbReference>
<keyword evidence="3" id="KW-0479">Metal-binding</keyword>
<sequence length="113" mass="13534">MITYDRYNQYRIMWVIVLFDLPTDTKKDIKQYSIFRKKLIQDGFAMFQFSIYIRNCPSRENAQVHINRVKNFLPPKGQIGILSITDKQFGEMEIFISKKEFDKPSVTQQLQLF</sequence>
<evidence type="ECO:0000256" key="4">
    <source>
        <dbReference type="ARBA" id="ARBA00022759"/>
    </source>
</evidence>
<dbReference type="GO" id="GO:0043571">
    <property type="term" value="P:maintenance of CRISPR repeat elements"/>
    <property type="evidence" value="ECO:0007669"/>
    <property type="project" value="InterPro"/>
</dbReference>
<dbReference type="InterPro" id="IPR019199">
    <property type="entry name" value="Virulence_VapD/CRISPR_Cas2"/>
</dbReference>
<dbReference type="GO" id="GO:0046872">
    <property type="term" value="F:metal ion binding"/>
    <property type="evidence" value="ECO:0007669"/>
    <property type="project" value="UniProtKB-KW"/>
</dbReference>
<keyword evidence="5 8" id="KW-0378">Hydrolase</keyword>
<proteinExistence type="inferred from homology"/>
<keyword evidence="4" id="KW-0255">Endonuclease</keyword>
<organism evidence="8">
    <name type="scientific">bioreactor metagenome</name>
    <dbReference type="NCBI Taxonomy" id="1076179"/>
    <lineage>
        <taxon>unclassified sequences</taxon>
        <taxon>metagenomes</taxon>
        <taxon>ecological metagenomes</taxon>
    </lineage>
</organism>
<dbReference type="SUPFAM" id="SSF143430">
    <property type="entry name" value="TTP0101/SSO1404-like"/>
    <property type="match status" value="1"/>
</dbReference>
<evidence type="ECO:0000256" key="1">
    <source>
        <dbReference type="ARBA" id="ARBA00001946"/>
    </source>
</evidence>
<evidence type="ECO:0000256" key="6">
    <source>
        <dbReference type="ARBA" id="ARBA00022842"/>
    </source>
</evidence>
<evidence type="ECO:0000256" key="2">
    <source>
        <dbReference type="ARBA" id="ARBA00022722"/>
    </source>
</evidence>
<keyword evidence="6" id="KW-0460">Magnesium</keyword>
<dbReference type="GO" id="GO:0016787">
    <property type="term" value="F:hydrolase activity"/>
    <property type="evidence" value="ECO:0007669"/>
    <property type="project" value="UniProtKB-KW"/>
</dbReference>
<dbReference type="GO" id="GO:0004521">
    <property type="term" value="F:RNA endonuclease activity"/>
    <property type="evidence" value="ECO:0007669"/>
    <property type="project" value="InterPro"/>
</dbReference>
<dbReference type="EMBL" id="VSSQ01004125">
    <property type="protein sequence ID" value="MPM23837.1"/>
    <property type="molecule type" value="Genomic_DNA"/>
</dbReference>
<keyword evidence="7" id="KW-0051">Antiviral defense</keyword>
<dbReference type="Pfam" id="PF09827">
    <property type="entry name" value="CRISPR_Cas2"/>
    <property type="match status" value="1"/>
</dbReference>
<dbReference type="EC" id="3.1.-.-" evidence="8"/>
<dbReference type="InterPro" id="IPR021127">
    <property type="entry name" value="CRISPR_associated_Cas2"/>
</dbReference>
<accession>A0A644Y6N8</accession>
<evidence type="ECO:0000256" key="7">
    <source>
        <dbReference type="ARBA" id="ARBA00023118"/>
    </source>
</evidence>
<dbReference type="HAMAP" id="MF_01471">
    <property type="entry name" value="Cas2"/>
    <property type="match status" value="1"/>
</dbReference>
<comment type="caution">
    <text evidence="8">The sequence shown here is derived from an EMBL/GenBank/DDBJ whole genome shotgun (WGS) entry which is preliminary data.</text>
</comment>
<evidence type="ECO:0000256" key="5">
    <source>
        <dbReference type="ARBA" id="ARBA00022801"/>
    </source>
</evidence>